<protein>
    <submittedName>
        <fullName evidence="1">Aldo-keto reductase family 1, member C13</fullName>
    </submittedName>
</protein>
<dbReference type="AGR" id="MGI:1351662"/>
<dbReference type="AlphaFoldDB" id="D6RGB1"/>
<evidence type="ECO:0000313" key="2">
    <source>
        <dbReference type="MGI" id="MGI:1351662"/>
    </source>
</evidence>
<gene>
    <name evidence="1 2" type="primary">Akr1c13</name>
</gene>
<dbReference type="VEuPathDB" id="HostDB:ENSMUSG00000021213"/>
<name>D6RGB1_MOUSE</name>
<dbReference type="jPOST" id="D6RGB1"/>
<reference evidence="1 3" key="1">
    <citation type="journal article" date="2009" name="PLoS Biol.">
        <title>Lineage-specific biology revealed by a finished genome assembly of the mouse.</title>
        <authorList>
            <consortium name="Mouse Genome Sequencing Consortium"/>
            <person name="Church D.M."/>
            <person name="Goodstadt L."/>
            <person name="Hillier L.W."/>
            <person name="Zody M.C."/>
            <person name="Goldstein S."/>
            <person name="She X."/>
            <person name="Bult C.J."/>
            <person name="Agarwala R."/>
            <person name="Cherry J.L."/>
            <person name="DiCuccio M."/>
            <person name="Hlavina W."/>
            <person name="Kapustin Y."/>
            <person name="Meric P."/>
            <person name="Maglott D."/>
            <person name="Birtle Z."/>
            <person name="Marques A.C."/>
            <person name="Graves T."/>
            <person name="Zhou S."/>
            <person name="Teague B."/>
            <person name="Potamousis K."/>
            <person name="Churas C."/>
            <person name="Place M."/>
            <person name="Herschleb J."/>
            <person name="Runnheim R."/>
            <person name="Forrest D."/>
            <person name="Amos-Landgraf J."/>
            <person name="Schwartz D.C."/>
            <person name="Cheng Z."/>
            <person name="Lindblad-Toh K."/>
            <person name="Eichler E.E."/>
            <person name="Ponting C.P."/>
        </authorList>
    </citation>
    <scope>NUCLEOTIDE SEQUENCE [LARGE SCALE GENOMIC DNA]</scope>
    <source>
        <strain evidence="1 3">C57BL/6J</strain>
    </source>
</reference>
<dbReference type="OrthoDB" id="416253at2759"/>
<accession>D6RGB1</accession>
<dbReference type="ProteomicsDB" id="312138"/>
<organism evidence="1 3">
    <name type="scientific">Mus musculus</name>
    <name type="common">Mouse</name>
    <dbReference type="NCBI Taxonomy" id="10090"/>
    <lineage>
        <taxon>Eukaryota</taxon>
        <taxon>Metazoa</taxon>
        <taxon>Chordata</taxon>
        <taxon>Craniata</taxon>
        <taxon>Vertebrata</taxon>
        <taxon>Euteleostomi</taxon>
        <taxon>Mammalia</taxon>
        <taxon>Eutheria</taxon>
        <taxon>Euarchontoglires</taxon>
        <taxon>Glires</taxon>
        <taxon>Rodentia</taxon>
        <taxon>Myomorpha</taxon>
        <taxon>Muroidea</taxon>
        <taxon>Muridae</taxon>
        <taxon>Murinae</taxon>
        <taxon>Mus</taxon>
        <taxon>Mus</taxon>
    </lineage>
</organism>
<dbReference type="ExpressionAtlas" id="D6RGB1">
    <property type="expression patterns" value="baseline and differential"/>
</dbReference>
<dbReference type="PeptideAtlas" id="D6RGB1"/>
<dbReference type="MGI" id="MGI:1351662">
    <property type="gene designation" value="Akr1c13"/>
</dbReference>
<dbReference type="SMR" id="D6RGB1"/>
<dbReference type="Ensembl" id="ENSMUST00000128892.8">
    <property type="protein sequence ID" value="ENSMUSP00000122246.2"/>
    <property type="gene ID" value="ENSMUSG00000021213.13"/>
</dbReference>
<dbReference type="GeneTree" id="ENSGT00940000162368"/>
<keyword evidence="3" id="KW-1185">Reference proteome</keyword>
<dbReference type="HOGENOM" id="CLU_3279306_0_0_1"/>
<dbReference type="Proteomes" id="UP000000589">
    <property type="component" value="Chromosome 13"/>
</dbReference>
<sequence length="41" mass="4579">MSSKQHCVKLNDGHLIPALGFGTYKPKEGSHQHLTVDVYQN</sequence>
<evidence type="ECO:0000313" key="1">
    <source>
        <dbReference type="Ensembl" id="ENSMUSP00000122246.2"/>
    </source>
</evidence>
<reference evidence="1" key="4">
    <citation type="submission" date="2025-09" db="UniProtKB">
        <authorList>
            <consortium name="Ensembl"/>
        </authorList>
    </citation>
    <scope>IDENTIFICATION</scope>
    <source>
        <strain evidence="1">C57BL/6J</strain>
    </source>
</reference>
<evidence type="ECO:0000313" key="3">
    <source>
        <dbReference type="Proteomes" id="UP000000589"/>
    </source>
</evidence>
<reference evidence="1" key="3">
    <citation type="submission" date="2025-08" db="UniProtKB">
        <authorList>
            <consortium name="Ensembl"/>
        </authorList>
    </citation>
    <scope>IDENTIFICATION</scope>
    <source>
        <strain evidence="1">C57BL/6J</strain>
    </source>
</reference>
<reference evidence="1 3" key="2">
    <citation type="journal article" date="2011" name="PLoS Biol.">
        <title>Modernizing reference genome assemblies.</title>
        <authorList>
            <person name="Church D.M."/>
            <person name="Schneider V.A."/>
            <person name="Graves T."/>
            <person name="Auger K."/>
            <person name="Cunningham F."/>
            <person name="Bouk N."/>
            <person name="Chen H.C."/>
            <person name="Agarwala R."/>
            <person name="McLaren W.M."/>
            <person name="Ritchie G.R."/>
            <person name="Albracht D."/>
            <person name="Kremitzki M."/>
            <person name="Rock S."/>
            <person name="Kotkiewicz H."/>
            <person name="Kremitzki C."/>
            <person name="Wollam A."/>
            <person name="Trani L."/>
            <person name="Fulton L."/>
            <person name="Fulton R."/>
            <person name="Matthews L."/>
            <person name="Whitehead S."/>
            <person name="Chow W."/>
            <person name="Torrance J."/>
            <person name="Dunn M."/>
            <person name="Harden G."/>
            <person name="Threadgold G."/>
            <person name="Wood J."/>
            <person name="Collins J."/>
            <person name="Heath P."/>
            <person name="Griffiths G."/>
            <person name="Pelan S."/>
            <person name="Grafham D."/>
            <person name="Eichler E.E."/>
            <person name="Weinstock G."/>
            <person name="Mardis E.R."/>
            <person name="Wilson R.K."/>
            <person name="Howe K."/>
            <person name="Flicek P."/>
            <person name="Hubbard T."/>
        </authorList>
    </citation>
    <scope>NUCLEOTIDE SEQUENCE [LARGE SCALE GENOMIC DNA]</scope>
    <source>
        <strain evidence="1 3">C57BL/6J</strain>
    </source>
</reference>
<proteinExistence type="predicted"/>
<dbReference type="Bgee" id="ENSMUSG00000021213">
    <property type="expression patterns" value="Expressed in epithelium of small intestine and 152 other cell types or tissues"/>
</dbReference>